<keyword evidence="2" id="KW-1185">Reference proteome</keyword>
<accession>A0ACC1YLE8</accession>
<dbReference type="EMBL" id="CM051395">
    <property type="protein sequence ID" value="KAJ4724272.1"/>
    <property type="molecule type" value="Genomic_DNA"/>
</dbReference>
<proteinExistence type="predicted"/>
<dbReference type="Proteomes" id="UP001164539">
    <property type="component" value="Chromosome 2"/>
</dbReference>
<evidence type="ECO:0000313" key="2">
    <source>
        <dbReference type="Proteomes" id="UP001164539"/>
    </source>
</evidence>
<organism evidence="1 2">
    <name type="scientific">Melia azedarach</name>
    <name type="common">Chinaberry tree</name>
    <dbReference type="NCBI Taxonomy" id="155640"/>
    <lineage>
        <taxon>Eukaryota</taxon>
        <taxon>Viridiplantae</taxon>
        <taxon>Streptophyta</taxon>
        <taxon>Embryophyta</taxon>
        <taxon>Tracheophyta</taxon>
        <taxon>Spermatophyta</taxon>
        <taxon>Magnoliopsida</taxon>
        <taxon>eudicotyledons</taxon>
        <taxon>Gunneridae</taxon>
        <taxon>Pentapetalae</taxon>
        <taxon>rosids</taxon>
        <taxon>malvids</taxon>
        <taxon>Sapindales</taxon>
        <taxon>Meliaceae</taxon>
        <taxon>Melia</taxon>
    </lineage>
</organism>
<comment type="caution">
    <text evidence="1">The sequence shown here is derived from an EMBL/GenBank/DDBJ whole genome shotgun (WGS) entry which is preliminary data.</text>
</comment>
<reference evidence="1 2" key="1">
    <citation type="journal article" date="2023" name="Science">
        <title>Complex scaffold remodeling in plant triterpene biosynthesis.</title>
        <authorList>
            <person name="De La Pena R."/>
            <person name="Hodgson H."/>
            <person name="Liu J.C."/>
            <person name="Stephenson M.J."/>
            <person name="Martin A.C."/>
            <person name="Owen C."/>
            <person name="Harkess A."/>
            <person name="Leebens-Mack J."/>
            <person name="Jimenez L.E."/>
            <person name="Osbourn A."/>
            <person name="Sattely E.S."/>
        </authorList>
    </citation>
    <scope>NUCLEOTIDE SEQUENCE [LARGE SCALE GENOMIC DNA]</scope>
    <source>
        <strain evidence="2">cv. JPN11</strain>
        <tissue evidence="1">Leaf</tissue>
    </source>
</reference>
<gene>
    <name evidence="1" type="ORF">OWV82_003279</name>
</gene>
<name>A0ACC1YLE8_MELAZ</name>
<protein>
    <submittedName>
        <fullName evidence="1">Protein DETOXIFICATION</fullName>
    </submittedName>
</protein>
<evidence type="ECO:0000313" key="1">
    <source>
        <dbReference type="EMBL" id="KAJ4724272.1"/>
    </source>
</evidence>
<sequence>MAEEFDTYSLRSKKRPPICIFFKDIRNGLKLDELGLEIAQIALPASLALTADPIASLVDTAFIGQIGAIELAAVGVSIALFNQVSRIAIFPLVSITTSFVAEEDTIGRAAEAEIEESEYLETGSGNSDDKQLIPKNDSNDAAYESKPLTGSFNVAKPENQRKHIPSASSALVIGSILGIVQAVLLIALAKPLLSFMGIHSKSPMLSPAIQYLTLRSLGAPAVLLSLAMQGVFRGFKDTKTPLYATVAGDLANIILDPIFIFLFRLGVSGAAIAHVISQYLIAVILLWRLIQQVDLIPPSLKYLQFSRFLKNGFLLLIRVIAVTFCVTLSASLAARQGPTPMAAFQVCLQVWLATSLLADGLAVAGQAILASSFAKKDYERSTSAAARVLQLGVVLGVMLSAILGLALHFGAKLFTRDADVLRLISIGIPFVACTQPINSLAFVFDGINFGASDYAYAACSMVLVALVSILCLLILSTTSGFIGLWVGLTIYMSLRAFAGFWRIGTGTGPWEFLRK</sequence>